<protein>
    <submittedName>
        <fullName evidence="1">Uncharacterized protein</fullName>
    </submittedName>
</protein>
<sequence>MDTFIVWACLSWSQVPFLNLNSCQTRPFTRASSGGVKDYEERERITVVKLGEKNEMPEPRTLPVAEAANLLVDIAMGHREW</sequence>
<dbReference type="KEGG" id="ache:ACHE_11670A"/>
<dbReference type="AlphaFoldDB" id="A0A7R7VGG0"/>
<dbReference type="RefSeq" id="XP_043132790.1">
    <property type="nucleotide sequence ID" value="XM_043276265.1"/>
</dbReference>
<organism evidence="1 2">
    <name type="scientific">Aspergillus chevalieri</name>
    <name type="common">Eurotium chevalieri</name>
    <dbReference type="NCBI Taxonomy" id="182096"/>
    <lineage>
        <taxon>Eukaryota</taxon>
        <taxon>Fungi</taxon>
        <taxon>Dikarya</taxon>
        <taxon>Ascomycota</taxon>
        <taxon>Pezizomycotina</taxon>
        <taxon>Eurotiomycetes</taxon>
        <taxon>Eurotiomycetidae</taxon>
        <taxon>Eurotiales</taxon>
        <taxon>Aspergillaceae</taxon>
        <taxon>Aspergillus</taxon>
        <taxon>Aspergillus subgen. Aspergillus</taxon>
    </lineage>
</organism>
<keyword evidence="2" id="KW-1185">Reference proteome</keyword>
<evidence type="ECO:0000313" key="1">
    <source>
        <dbReference type="EMBL" id="BCR84268.1"/>
    </source>
</evidence>
<evidence type="ECO:0000313" key="2">
    <source>
        <dbReference type="Proteomes" id="UP000637239"/>
    </source>
</evidence>
<gene>
    <name evidence="1" type="ORF">ACHE_11670A</name>
</gene>
<proteinExistence type="predicted"/>
<reference evidence="1" key="2">
    <citation type="submission" date="2021-02" db="EMBL/GenBank/DDBJ databases">
        <title>Aspergillus chevalieri M1 genome sequence.</title>
        <authorList>
            <person name="Kadooka C."/>
            <person name="Mori K."/>
            <person name="Futagami T."/>
        </authorList>
    </citation>
    <scope>NUCLEOTIDE SEQUENCE</scope>
    <source>
        <strain evidence="1">M1</strain>
    </source>
</reference>
<accession>A0A7R7VGG0</accession>
<dbReference type="Proteomes" id="UP000637239">
    <property type="component" value="Chromosome 1"/>
</dbReference>
<dbReference type="GeneID" id="66978627"/>
<name>A0A7R7VGG0_ASPCH</name>
<dbReference type="EMBL" id="AP024416">
    <property type="protein sequence ID" value="BCR84268.1"/>
    <property type="molecule type" value="Genomic_DNA"/>
</dbReference>
<reference evidence="1" key="1">
    <citation type="submission" date="2021-01" db="EMBL/GenBank/DDBJ databases">
        <authorList>
            <consortium name="Aspergillus chevalieri M1 genome sequencing consortium"/>
            <person name="Kazuki M."/>
            <person name="Futagami T."/>
        </authorList>
    </citation>
    <scope>NUCLEOTIDE SEQUENCE</scope>
    <source>
        <strain evidence="1">M1</strain>
    </source>
</reference>